<sequence length="248" mass="24633">MHAVGKSGRDGVSAQPASGRSPEQSGSIIAGSLSGDSTDGESSPPAERRQRGVGSLRRGALVNDAPAGRCNSRGGSRSRANGGDGGGGGWGGHSSAAEGERLPRDTDARRALTEAFGGGEPAERGCASTFPSPTQSEGALAATLLAQTPPQSEAAVAGARLASPPGADPLCVQTTDRMDQREGQPAGSSDLSRCSAGSTNATGGECESGRWSQPASPGTPLTPPHGNPHYTVVAGMKSPFGKAFANGS</sequence>
<proteinExistence type="predicted"/>
<dbReference type="AlphaFoldDB" id="A0A0D3IUW1"/>
<dbReference type="RefSeq" id="XP_005767475.1">
    <property type="nucleotide sequence ID" value="XM_005767418.1"/>
</dbReference>
<keyword evidence="3" id="KW-1185">Reference proteome</keyword>
<dbReference type="HOGENOM" id="CLU_1121815_0_0_1"/>
<accession>A0A0D3IUW1</accession>
<evidence type="ECO:0000313" key="2">
    <source>
        <dbReference type="EnsemblProtists" id="EOD15046"/>
    </source>
</evidence>
<feature type="compositionally biased region" description="Polar residues" evidence="1">
    <location>
        <begin position="186"/>
        <end position="202"/>
    </location>
</feature>
<reference evidence="2" key="2">
    <citation type="submission" date="2024-10" db="UniProtKB">
        <authorList>
            <consortium name="EnsemblProtists"/>
        </authorList>
    </citation>
    <scope>IDENTIFICATION</scope>
</reference>
<evidence type="ECO:0000313" key="3">
    <source>
        <dbReference type="Proteomes" id="UP000013827"/>
    </source>
</evidence>
<dbReference type="EnsemblProtists" id="EOD15046">
    <property type="protein sequence ID" value="EOD15046"/>
    <property type="gene ID" value="EMIHUDRAFT_246170"/>
</dbReference>
<feature type="compositionally biased region" description="Low complexity" evidence="1">
    <location>
        <begin position="67"/>
        <end position="81"/>
    </location>
</feature>
<feature type="compositionally biased region" description="Basic and acidic residues" evidence="1">
    <location>
        <begin position="98"/>
        <end position="112"/>
    </location>
</feature>
<evidence type="ECO:0000256" key="1">
    <source>
        <dbReference type="SAM" id="MobiDB-lite"/>
    </source>
</evidence>
<feature type="compositionally biased region" description="Gly residues" evidence="1">
    <location>
        <begin position="82"/>
        <end position="92"/>
    </location>
</feature>
<dbReference type="PaxDb" id="2903-EOD15046"/>
<organism evidence="2 3">
    <name type="scientific">Emiliania huxleyi (strain CCMP1516)</name>
    <dbReference type="NCBI Taxonomy" id="280463"/>
    <lineage>
        <taxon>Eukaryota</taxon>
        <taxon>Haptista</taxon>
        <taxon>Haptophyta</taxon>
        <taxon>Prymnesiophyceae</taxon>
        <taxon>Isochrysidales</taxon>
        <taxon>Noelaerhabdaceae</taxon>
        <taxon>Emiliania</taxon>
    </lineage>
</organism>
<name>A0A0D3IUW1_EMIH1</name>
<feature type="compositionally biased region" description="Polar residues" evidence="1">
    <location>
        <begin position="15"/>
        <end position="27"/>
    </location>
</feature>
<reference evidence="3" key="1">
    <citation type="journal article" date="2013" name="Nature">
        <title>Pan genome of the phytoplankton Emiliania underpins its global distribution.</title>
        <authorList>
            <person name="Read B.A."/>
            <person name="Kegel J."/>
            <person name="Klute M.J."/>
            <person name="Kuo A."/>
            <person name="Lefebvre S.C."/>
            <person name="Maumus F."/>
            <person name="Mayer C."/>
            <person name="Miller J."/>
            <person name="Monier A."/>
            <person name="Salamov A."/>
            <person name="Young J."/>
            <person name="Aguilar M."/>
            <person name="Claverie J.M."/>
            <person name="Frickenhaus S."/>
            <person name="Gonzalez K."/>
            <person name="Herman E.K."/>
            <person name="Lin Y.C."/>
            <person name="Napier J."/>
            <person name="Ogata H."/>
            <person name="Sarno A.F."/>
            <person name="Shmutz J."/>
            <person name="Schroeder D."/>
            <person name="de Vargas C."/>
            <person name="Verret F."/>
            <person name="von Dassow P."/>
            <person name="Valentin K."/>
            <person name="Van de Peer Y."/>
            <person name="Wheeler G."/>
            <person name="Dacks J.B."/>
            <person name="Delwiche C.F."/>
            <person name="Dyhrman S.T."/>
            <person name="Glockner G."/>
            <person name="John U."/>
            <person name="Richards T."/>
            <person name="Worden A.Z."/>
            <person name="Zhang X."/>
            <person name="Grigoriev I.V."/>
            <person name="Allen A.E."/>
            <person name="Bidle K."/>
            <person name="Borodovsky M."/>
            <person name="Bowler C."/>
            <person name="Brownlee C."/>
            <person name="Cock J.M."/>
            <person name="Elias M."/>
            <person name="Gladyshev V.N."/>
            <person name="Groth M."/>
            <person name="Guda C."/>
            <person name="Hadaegh A."/>
            <person name="Iglesias-Rodriguez M.D."/>
            <person name="Jenkins J."/>
            <person name="Jones B.M."/>
            <person name="Lawson T."/>
            <person name="Leese F."/>
            <person name="Lindquist E."/>
            <person name="Lobanov A."/>
            <person name="Lomsadze A."/>
            <person name="Malik S.B."/>
            <person name="Marsh M.E."/>
            <person name="Mackinder L."/>
            <person name="Mock T."/>
            <person name="Mueller-Roeber B."/>
            <person name="Pagarete A."/>
            <person name="Parker M."/>
            <person name="Probert I."/>
            <person name="Quesneville H."/>
            <person name="Raines C."/>
            <person name="Rensing S.A."/>
            <person name="Riano-Pachon D.M."/>
            <person name="Richier S."/>
            <person name="Rokitta S."/>
            <person name="Shiraiwa Y."/>
            <person name="Soanes D.M."/>
            <person name="van der Giezen M."/>
            <person name="Wahlund T.M."/>
            <person name="Williams B."/>
            <person name="Wilson W."/>
            <person name="Wolfe G."/>
            <person name="Wurch L.L."/>
        </authorList>
    </citation>
    <scope>NUCLEOTIDE SEQUENCE</scope>
</reference>
<feature type="compositionally biased region" description="Low complexity" evidence="1">
    <location>
        <begin position="139"/>
        <end position="151"/>
    </location>
</feature>
<feature type="region of interest" description="Disordered" evidence="1">
    <location>
        <begin position="1"/>
        <end position="233"/>
    </location>
</feature>
<dbReference type="GeneID" id="17261204"/>
<dbReference type="KEGG" id="ehx:EMIHUDRAFT_246170"/>
<dbReference type="Proteomes" id="UP000013827">
    <property type="component" value="Unassembled WGS sequence"/>
</dbReference>
<protein>
    <submittedName>
        <fullName evidence="2">Uncharacterized protein</fullName>
    </submittedName>
</protein>